<dbReference type="RefSeq" id="WP_091195512.1">
    <property type="nucleotide sequence ID" value="NZ_FOVE01000014.1"/>
</dbReference>
<dbReference type="OrthoDB" id="955344at2"/>
<dbReference type="InterPro" id="IPR005094">
    <property type="entry name" value="Endonuclease_MobA/VirD2"/>
</dbReference>
<gene>
    <name evidence="2" type="ORF">SAMN05660284_02011</name>
</gene>
<keyword evidence="3" id="KW-1185">Reference proteome</keyword>
<sequence>MIADKIDLPDAADVFRSVLYIITPKPENEQSAECTRVLAVAADYIVAPLLIINPELEAERIATQMEAAARRMRMNREMPQNLAQRIVIALSPDDFPSLSRAQVAQKAIALARESTKNVTKRRRMAIYVVHGDRKHIHVHCIIGTVDLEVGLIFNPHRDYRLWELEMERQEIFYKLTRVIQREAVAIRDRDPSRRIRRAAADGVDLQLMKKRSQAPWNTRVQDKIDQVLACATNMGQFLLALEKAGVTPFPRVTAGKCVGIAFRYDGNTKKGRALGCDYSFKGLLERGIEYDVERDHEVIEIFCAKSVALRAGAEVAMAAEAVQTTPPALPSVPEPVVSTVPAQAEIHVVEHDMAISIAPELTPSLPKIDCGDEGVGIASPVKQRTCTRIISNSEYAIPPAKNRHSACASPSAAPVIPHVSGKPAAHSPQVVDEYWRRVKNMPVLRKKSGIERIFAERATWALQASGEVLGKVDWQQVEEAALLKAVLEGVPHEKAIYAIADLSPRLADPAQRMAFLQKFAPEAKSSELGDKTECLVGPRRG</sequence>
<reference evidence="3" key="1">
    <citation type="submission" date="2016-10" db="EMBL/GenBank/DDBJ databases">
        <authorList>
            <person name="Varghese N."/>
            <person name="Submissions S."/>
        </authorList>
    </citation>
    <scope>NUCLEOTIDE SEQUENCE [LARGE SCALE GENOMIC DNA]</scope>
    <source>
        <strain evidence="3">DSM 6150</strain>
    </source>
</reference>
<protein>
    <submittedName>
        <fullName evidence="2">Relaxase/Mobilisation nuclease domain-containing protein</fullName>
    </submittedName>
</protein>
<name>A0A1I5AW10_9NEIS</name>
<evidence type="ECO:0000259" key="1">
    <source>
        <dbReference type="Pfam" id="PF03432"/>
    </source>
</evidence>
<dbReference type="EMBL" id="FOVE01000014">
    <property type="protein sequence ID" value="SFN66634.1"/>
    <property type="molecule type" value="Genomic_DNA"/>
</dbReference>
<organism evidence="2 3">
    <name type="scientific">Formivibrio citricus</name>
    <dbReference type="NCBI Taxonomy" id="83765"/>
    <lineage>
        <taxon>Bacteria</taxon>
        <taxon>Pseudomonadati</taxon>
        <taxon>Pseudomonadota</taxon>
        <taxon>Betaproteobacteria</taxon>
        <taxon>Neisseriales</taxon>
        <taxon>Chitinibacteraceae</taxon>
        <taxon>Formivibrio</taxon>
    </lineage>
</organism>
<proteinExistence type="predicted"/>
<dbReference type="Pfam" id="PF03432">
    <property type="entry name" value="Relaxase"/>
    <property type="match status" value="1"/>
</dbReference>
<evidence type="ECO:0000313" key="2">
    <source>
        <dbReference type="EMBL" id="SFN66634.1"/>
    </source>
</evidence>
<feature type="domain" description="MobA/VirD2-like nuclease" evidence="1">
    <location>
        <begin position="60"/>
        <end position="171"/>
    </location>
</feature>
<dbReference type="Proteomes" id="UP000242869">
    <property type="component" value="Unassembled WGS sequence"/>
</dbReference>
<accession>A0A1I5AW10</accession>
<dbReference type="STRING" id="83765.SAMN05660284_02011"/>
<dbReference type="AlphaFoldDB" id="A0A1I5AW10"/>
<evidence type="ECO:0000313" key="3">
    <source>
        <dbReference type="Proteomes" id="UP000242869"/>
    </source>
</evidence>